<evidence type="ECO:0000313" key="2">
    <source>
        <dbReference type="Proteomes" id="UP001295684"/>
    </source>
</evidence>
<organism evidence="1 2">
    <name type="scientific">Euplotes crassus</name>
    <dbReference type="NCBI Taxonomy" id="5936"/>
    <lineage>
        <taxon>Eukaryota</taxon>
        <taxon>Sar</taxon>
        <taxon>Alveolata</taxon>
        <taxon>Ciliophora</taxon>
        <taxon>Intramacronucleata</taxon>
        <taxon>Spirotrichea</taxon>
        <taxon>Hypotrichia</taxon>
        <taxon>Euplotida</taxon>
        <taxon>Euplotidae</taxon>
        <taxon>Moneuplotes</taxon>
    </lineage>
</organism>
<sequence length="520" mass="61620">MRPSLTSPSTRNKANEKEKLKKIHNYDFNAGYEGDFTFEEKLASEITNDFGVSANTEMVKLLIQEFLKFVFLNQMNFEECKTEKVEYTYPMNPKGGKGTCYYSTVAPPMIDIIWRALIHHSDVYSKFCLDVFGGFLERFDPEINFKEHHRDYKRTIELMKKYKDVTNPYEYLWPDLNQAEYMFEYNHTLYIPRADIENLKKRLDKNLKNSYEISQTNLQIITKDSVKKEKKYEYTPDIPKGSVEITLINDQPKLVKNIFHQLRNTAAESPLKNTLMTRCLISSQAADHWLEEYFKYLIVKIQLKEEAHPPSIVKRVLNIHKEFTKEFREFYQLVGYPDGDWAETQDRLKEKYRATKEEYSNLFGKDPHAKIWPCDDNLFIKKYETPIHFNVLRFVACNLILKFNNEAFKDIDQIVALVKKSDETFTQLKSIKDKREKRHTLLEKEPLTEEIKEEVDPVNTKLCPLYKNGGLLVLVNPFRTRDIQDSYIKIKNKIKEKDTLEFFSDVQQEDISEFYVLKKL</sequence>
<dbReference type="EMBL" id="CAMPGE010003634">
    <property type="protein sequence ID" value="CAI2362476.1"/>
    <property type="molecule type" value="Genomic_DNA"/>
</dbReference>
<gene>
    <name evidence="1" type="ORF">ECRASSUSDP1_LOCUS3799</name>
</gene>
<keyword evidence="2" id="KW-1185">Reference proteome</keyword>
<protein>
    <submittedName>
        <fullName evidence="1">Uncharacterized protein</fullName>
    </submittedName>
</protein>
<dbReference type="Proteomes" id="UP001295684">
    <property type="component" value="Unassembled WGS sequence"/>
</dbReference>
<dbReference type="AlphaFoldDB" id="A0AAD1X9B5"/>
<comment type="caution">
    <text evidence="1">The sequence shown here is derived from an EMBL/GenBank/DDBJ whole genome shotgun (WGS) entry which is preliminary data.</text>
</comment>
<reference evidence="1" key="1">
    <citation type="submission" date="2023-07" db="EMBL/GenBank/DDBJ databases">
        <authorList>
            <consortium name="AG Swart"/>
            <person name="Singh M."/>
            <person name="Singh A."/>
            <person name="Seah K."/>
            <person name="Emmerich C."/>
        </authorList>
    </citation>
    <scope>NUCLEOTIDE SEQUENCE</scope>
    <source>
        <strain evidence="1">DP1</strain>
    </source>
</reference>
<evidence type="ECO:0000313" key="1">
    <source>
        <dbReference type="EMBL" id="CAI2362476.1"/>
    </source>
</evidence>
<proteinExistence type="predicted"/>
<name>A0AAD1X9B5_EUPCR</name>
<accession>A0AAD1X9B5</accession>